<dbReference type="Pfam" id="PF00078">
    <property type="entry name" value="RVT_1"/>
    <property type="match status" value="1"/>
</dbReference>
<dbReference type="InterPro" id="IPR000477">
    <property type="entry name" value="RT_dom"/>
</dbReference>
<reference evidence="2" key="1">
    <citation type="submission" date="2022-11" db="UniProtKB">
        <authorList>
            <consortium name="EnsemblMetazoa"/>
        </authorList>
    </citation>
    <scope>IDENTIFICATION</scope>
</reference>
<organism evidence="2 3">
    <name type="scientific">Patiria miniata</name>
    <name type="common">Bat star</name>
    <name type="synonym">Asterina miniata</name>
    <dbReference type="NCBI Taxonomy" id="46514"/>
    <lineage>
        <taxon>Eukaryota</taxon>
        <taxon>Metazoa</taxon>
        <taxon>Echinodermata</taxon>
        <taxon>Eleutherozoa</taxon>
        <taxon>Asterozoa</taxon>
        <taxon>Asteroidea</taxon>
        <taxon>Valvatacea</taxon>
        <taxon>Valvatida</taxon>
        <taxon>Asterinidae</taxon>
        <taxon>Patiria</taxon>
    </lineage>
</organism>
<dbReference type="GeneID" id="119745095"/>
<feature type="domain" description="Reverse transcriptase" evidence="1">
    <location>
        <begin position="1"/>
        <end position="222"/>
    </location>
</feature>
<dbReference type="PROSITE" id="PS50878">
    <property type="entry name" value="RT_POL"/>
    <property type="match status" value="1"/>
</dbReference>
<dbReference type="PANTHER" id="PTHR47027">
    <property type="entry name" value="REVERSE TRANSCRIPTASE DOMAIN-CONTAINING PROTEIN"/>
    <property type="match status" value="1"/>
</dbReference>
<dbReference type="PANTHER" id="PTHR47027:SF27">
    <property type="entry name" value="REVERSE TRANSCRIPTASE DOMAIN-CONTAINING PROTEIN"/>
    <property type="match status" value="1"/>
</dbReference>
<dbReference type="Proteomes" id="UP000887568">
    <property type="component" value="Unplaced"/>
</dbReference>
<proteinExistence type="predicted"/>
<name>A0A914BMS3_PATMI</name>
<evidence type="ECO:0000313" key="3">
    <source>
        <dbReference type="Proteomes" id="UP000887568"/>
    </source>
</evidence>
<keyword evidence="3" id="KW-1185">Reference proteome</keyword>
<dbReference type="EnsemblMetazoa" id="XM_038221317.1">
    <property type="protein sequence ID" value="XP_038077245.1"/>
    <property type="gene ID" value="LOC119745095"/>
</dbReference>
<dbReference type="RefSeq" id="XP_038077245.1">
    <property type="nucleotide sequence ID" value="XM_038221317.1"/>
</dbReference>
<dbReference type="OMA" id="CNANETE"/>
<dbReference type="AlphaFoldDB" id="A0A914BMS3"/>
<protein>
    <recommendedName>
        <fullName evidence="1">Reverse transcriptase domain-containing protein</fullName>
    </recommendedName>
</protein>
<evidence type="ECO:0000259" key="1">
    <source>
        <dbReference type="PROSITE" id="PS50878"/>
    </source>
</evidence>
<sequence length="239" mass="26608">MSRAAGPDDIPPEVLKNYDLDAIVLEMCCMALMDNQKPLQWSLYKIIPVPKAGNLSYPDNYGGISFSCIIAKIVMYANTLAKAVTPDGETDLFYTTAGVLKGNTLEPFIFNNVLDHALGRAINGRETDLRFTVTPRRSKRQPAVTETDLDFADDIALMSDQVEQAQVLLYLVEAECLKVGLRLNTKKTECSIYNTPEHIPLKTLKGRELNEVPDFKYLGAWINSSDQDINIRNVMEGTG</sequence>
<evidence type="ECO:0000313" key="2">
    <source>
        <dbReference type="EnsemblMetazoa" id="XP_038077245.1"/>
    </source>
</evidence>
<dbReference type="OrthoDB" id="410104at2759"/>
<accession>A0A914BMS3</accession>